<evidence type="ECO:0008006" key="3">
    <source>
        <dbReference type="Google" id="ProtNLM"/>
    </source>
</evidence>
<dbReference type="Proteomes" id="UP000685013">
    <property type="component" value="Chromosome 7"/>
</dbReference>
<gene>
    <name evidence="1" type="ORF">SDJN03_12084</name>
</gene>
<keyword evidence="2" id="KW-1185">Reference proteome</keyword>
<evidence type="ECO:0000313" key="2">
    <source>
        <dbReference type="Proteomes" id="UP000685013"/>
    </source>
</evidence>
<organism evidence="1 2">
    <name type="scientific">Cucurbita argyrosperma subsp. sororia</name>
    <dbReference type="NCBI Taxonomy" id="37648"/>
    <lineage>
        <taxon>Eukaryota</taxon>
        <taxon>Viridiplantae</taxon>
        <taxon>Streptophyta</taxon>
        <taxon>Embryophyta</taxon>
        <taxon>Tracheophyta</taxon>
        <taxon>Spermatophyta</taxon>
        <taxon>Magnoliopsida</taxon>
        <taxon>eudicotyledons</taxon>
        <taxon>Gunneridae</taxon>
        <taxon>Pentapetalae</taxon>
        <taxon>rosids</taxon>
        <taxon>fabids</taxon>
        <taxon>Cucurbitales</taxon>
        <taxon>Cucurbitaceae</taxon>
        <taxon>Cucurbiteae</taxon>
        <taxon>Cucurbita</taxon>
    </lineage>
</organism>
<reference evidence="1 2" key="1">
    <citation type="journal article" date="2021" name="Hortic Res">
        <title>The domestication of Cucurbita argyrosperma as revealed by the genome of its wild relative.</title>
        <authorList>
            <person name="Barrera-Redondo J."/>
            <person name="Sanchez-de la Vega G."/>
            <person name="Aguirre-Liguori J.A."/>
            <person name="Castellanos-Morales G."/>
            <person name="Gutierrez-Guerrero Y.T."/>
            <person name="Aguirre-Dugua X."/>
            <person name="Aguirre-Planter E."/>
            <person name="Tenaillon M.I."/>
            <person name="Lira-Saade R."/>
            <person name="Eguiarte L.E."/>
        </authorList>
    </citation>
    <scope>NUCLEOTIDE SEQUENCE [LARGE SCALE GENOMIC DNA]</scope>
    <source>
        <strain evidence="1">JBR-2021</strain>
    </source>
</reference>
<name>A0AAV6NBW1_9ROSI</name>
<proteinExistence type="predicted"/>
<evidence type="ECO:0000313" key="1">
    <source>
        <dbReference type="EMBL" id="KAG6595531.1"/>
    </source>
</evidence>
<dbReference type="AlphaFoldDB" id="A0AAV6NBW1"/>
<feature type="non-terminal residue" evidence="1">
    <location>
        <position position="1"/>
    </location>
</feature>
<dbReference type="EMBL" id="JAGKQH010000007">
    <property type="protein sequence ID" value="KAG6595531.1"/>
    <property type="molecule type" value="Genomic_DNA"/>
</dbReference>
<sequence length="66" mass="7207">MRIFACVRGMSNLAVVFVLRTERCCYSVKDSTSTFSNGEVWSAIFGARLASGPNSELERLSSSPLT</sequence>
<protein>
    <recommendedName>
        <fullName evidence="3">Secreted protein</fullName>
    </recommendedName>
</protein>
<comment type="caution">
    <text evidence="1">The sequence shown here is derived from an EMBL/GenBank/DDBJ whole genome shotgun (WGS) entry which is preliminary data.</text>
</comment>
<accession>A0AAV6NBW1</accession>